<sequence length="116" mass="12596">MDSDGKLEDIVVAEVVSIQCGDRRKHVEQASNPWNTCGCQTSLSPSSASKSTNWTTAAHSTFTDLDQKRIRFKPSEHAPPTETALLVAATRNQAGGLLSDAKPDHVAHEVYEKNCC</sequence>
<evidence type="ECO:0000313" key="2">
    <source>
        <dbReference type="Proteomes" id="UP000696280"/>
    </source>
</evidence>
<dbReference type="AlphaFoldDB" id="A0A9N9L231"/>
<dbReference type="Proteomes" id="UP000696280">
    <property type="component" value="Unassembled WGS sequence"/>
</dbReference>
<protein>
    <submittedName>
        <fullName evidence="1">Uncharacterized protein</fullName>
    </submittedName>
</protein>
<gene>
    <name evidence="1" type="ORF">HYFRA_00003660</name>
</gene>
<organism evidence="1 2">
    <name type="scientific">Hymenoscyphus fraxineus</name>
    <dbReference type="NCBI Taxonomy" id="746836"/>
    <lineage>
        <taxon>Eukaryota</taxon>
        <taxon>Fungi</taxon>
        <taxon>Dikarya</taxon>
        <taxon>Ascomycota</taxon>
        <taxon>Pezizomycotina</taxon>
        <taxon>Leotiomycetes</taxon>
        <taxon>Helotiales</taxon>
        <taxon>Helotiaceae</taxon>
        <taxon>Hymenoscyphus</taxon>
    </lineage>
</organism>
<accession>A0A9N9L231</accession>
<dbReference type="EMBL" id="CAJVRL010000070">
    <property type="protein sequence ID" value="CAG8956280.1"/>
    <property type="molecule type" value="Genomic_DNA"/>
</dbReference>
<proteinExistence type="predicted"/>
<reference evidence="1" key="1">
    <citation type="submission" date="2021-07" db="EMBL/GenBank/DDBJ databases">
        <authorList>
            <person name="Durling M."/>
        </authorList>
    </citation>
    <scope>NUCLEOTIDE SEQUENCE</scope>
</reference>
<evidence type="ECO:0000313" key="1">
    <source>
        <dbReference type="EMBL" id="CAG8956280.1"/>
    </source>
</evidence>
<name>A0A9N9L231_9HELO</name>
<keyword evidence="2" id="KW-1185">Reference proteome</keyword>
<comment type="caution">
    <text evidence="1">The sequence shown here is derived from an EMBL/GenBank/DDBJ whole genome shotgun (WGS) entry which is preliminary data.</text>
</comment>